<dbReference type="RefSeq" id="WP_186867816.1">
    <property type="nucleotide sequence ID" value="NZ_JACOPH010000023.1"/>
</dbReference>
<accession>A0A923LSH8</accession>
<dbReference type="EMBL" id="JACOPH010000023">
    <property type="protein sequence ID" value="MBC5715515.1"/>
    <property type="molecule type" value="Genomic_DNA"/>
</dbReference>
<sequence>MKKRVVKMILCLSLSAAMLFGEAGAVLADTTEAALASEDAVLESDDSLADRTVTEGDLTAEAEKSDVDALGAKVVTSAVLADVTGVAYDPATKVLSWNKVPNASMYRIEAYDAAGKAVDSASTSAVYYDLDNLDESFTADAVYTIKITACNSSEICQVAANVAGTYHREWIEAQNKYVWGIYSYDSTSGKYTLLYAEDVAYDIQREKTVNGTTTYDLYKYPASINPAVYTGVIRTSTSKAVTALTAITVKETDDDGVTFSFAPSALQNGEYIKYTCANNAEYDSAASESAYAYSGTIDAQDGSVDDLYISYSDFQPDDTIYLKAYVYNPNFDYTAAGLTAESRKSAEVTTTYKVPASELGDLTFVVTKDSIRLKPYANGTVTGYQYQRKDGKKWITLAQQGSDYLDKGLKADTEYTYRVRGYAYNQATKKTVYTAWEQRSAVTWGTTLNLNVSAASKTSAKLTWSKVKGASGYEIYRKTTDSSAYNLKNGVGTENFSSMKLVKTIKKAKTVKYTDKKLTKGAYYTYCVRAYRTIGKDKYYLDEYSSVYLSAKNMVGNTRYYTSGGNYVVKWNKMTGISGYKIEKVNNTTGKYEAYKTLGKKATSFTFPKVAAGGASVTYRIRPYKGSKFYNGIDNITVAPKVATVKGVKAVQTAEGIKISWSPVAGADFYRVYRSTKDATLYNNTTKGYATEGGSTTLVYETNYQDTSAGISLVPTKVSDTGAKRTYTYSSDISNALSGNTFYDSVTAYKTSDITGTSVVDRTVSLTRLALKTEDTAYNKNTDPEFVSDSDYSEGGYYTGSYGRYQKNADGSLKTKKVIMNQGPKLGTEYYYYVVAYTKAANGAGKNYTDSSSIGSSKSAKVVYTNVSVKATKISSVKSSKKGTVTIKIKKASKVKGYAIYRSTKKSGTYIQIGTTTSTSYTDNNVTGGKTYYYKAAPIKQSENGMYVYAKLSAAKKVKVKK</sequence>
<evidence type="ECO:0000313" key="4">
    <source>
        <dbReference type="Proteomes" id="UP000606720"/>
    </source>
</evidence>
<gene>
    <name evidence="3" type="ORF">H8S17_15165</name>
</gene>
<keyword evidence="4" id="KW-1185">Reference proteome</keyword>
<comment type="caution">
    <text evidence="3">The sequence shown here is derived from an EMBL/GenBank/DDBJ whole genome shotgun (WGS) entry which is preliminary data.</text>
</comment>
<keyword evidence="1" id="KW-0732">Signal</keyword>
<dbReference type="SMART" id="SM00060">
    <property type="entry name" value="FN3"/>
    <property type="match status" value="3"/>
</dbReference>
<dbReference type="InterPro" id="IPR013783">
    <property type="entry name" value="Ig-like_fold"/>
</dbReference>
<feature type="domain" description="Fibronectin type-III" evidence="2">
    <location>
        <begin position="642"/>
        <end position="845"/>
    </location>
</feature>
<protein>
    <submittedName>
        <fullName evidence="3">Fibronectin type III domain-containing protein</fullName>
    </submittedName>
</protein>
<evidence type="ECO:0000256" key="1">
    <source>
        <dbReference type="SAM" id="SignalP"/>
    </source>
</evidence>
<feature type="domain" description="Fibronectin type-III" evidence="2">
    <location>
        <begin position="443"/>
        <end position="537"/>
    </location>
</feature>
<dbReference type="InterPro" id="IPR036116">
    <property type="entry name" value="FN3_sf"/>
</dbReference>
<feature type="chain" id="PRO_5037716389" evidence="1">
    <location>
        <begin position="29"/>
        <end position="962"/>
    </location>
</feature>
<evidence type="ECO:0000313" key="3">
    <source>
        <dbReference type="EMBL" id="MBC5715515.1"/>
    </source>
</evidence>
<dbReference type="CDD" id="cd00063">
    <property type="entry name" value="FN3"/>
    <property type="match status" value="2"/>
</dbReference>
<dbReference type="SUPFAM" id="SSF49265">
    <property type="entry name" value="Fibronectin type III"/>
    <property type="match status" value="2"/>
</dbReference>
<feature type="domain" description="Fibronectin type-III" evidence="2">
    <location>
        <begin position="355"/>
        <end position="426"/>
    </location>
</feature>
<reference evidence="3" key="1">
    <citation type="submission" date="2020-08" db="EMBL/GenBank/DDBJ databases">
        <title>Genome public.</title>
        <authorList>
            <person name="Liu C."/>
            <person name="Sun Q."/>
        </authorList>
    </citation>
    <scope>NUCLEOTIDE SEQUENCE</scope>
    <source>
        <strain evidence="3">BX1005</strain>
    </source>
</reference>
<evidence type="ECO:0000259" key="2">
    <source>
        <dbReference type="SMART" id="SM00060"/>
    </source>
</evidence>
<feature type="signal peptide" evidence="1">
    <location>
        <begin position="1"/>
        <end position="28"/>
    </location>
</feature>
<dbReference type="AlphaFoldDB" id="A0A923LSH8"/>
<dbReference type="Proteomes" id="UP000606720">
    <property type="component" value="Unassembled WGS sequence"/>
</dbReference>
<proteinExistence type="predicted"/>
<organism evidence="3 4">
    <name type="scientific">Roseburia zhanii</name>
    <dbReference type="NCBI Taxonomy" id="2763064"/>
    <lineage>
        <taxon>Bacteria</taxon>
        <taxon>Bacillati</taxon>
        <taxon>Bacillota</taxon>
        <taxon>Clostridia</taxon>
        <taxon>Lachnospirales</taxon>
        <taxon>Lachnospiraceae</taxon>
        <taxon>Roseburia</taxon>
    </lineage>
</organism>
<name>A0A923LSH8_9FIRM</name>
<dbReference type="Gene3D" id="2.60.40.10">
    <property type="entry name" value="Immunoglobulins"/>
    <property type="match status" value="4"/>
</dbReference>
<dbReference type="InterPro" id="IPR003961">
    <property type="entry name" value="FN3_dom"/>
</dbReference>